<accession>A0A553JRD3</accession>
<evidence type="ECO:0000313" key="2">
    <source>
        <dbReference type="EMBL" id="TRY15022.1"/>
    </source>
</evidence>
<feature type="chain" id="PRO_5021933350" description="Lipoprotein" evidence="1">
    <location>
        <begin position="27"/>
        <end position="154"/>
    </location>
</feature>
<dbReference type="AlphaFoldDB" id="A0A553JRD3"/>
<gene>
    <name evidence="2" type="ORF">FN961_06825</name>
</gene>
<protein>
    <recommendedName>
        <fullName evidence="4">Lipoprotein</fullName>
    </recommendedName>
</protein>
<dbReference type="Proteomes" id="UP000318126">
    <property type="component" value="Unassembled WGS sequence"/>
</dbReference>
<dbReference type="RefSeq" id="WP_143563810.1">
    <property type="nucleotide sequence ID" value="NZ_BMPL01000005.1"/>
</dbReference>
<dbReference type="OrthoDB" id="6238758at2"/>
<sequence length="154" mass="17160">MLPVNVMSQSRLCFLLFMLVFTTACTPEKSAKTSQKIQDDTLCRFNQGPCIRNVTGINIELLLTPFGAPSEKPLTVSLTSSEKIEDLKVRIEGRDMFMGVIPVNLSKVGENLYNGSLIYGSCSTDYMVWRAFVSFTVKGEQKVAIFDFLADDEP</sequence>
<reference evidence="3" key="1">
    <citation type="submission" date="2019-07" db="EMBL/GenBank/DDBJ databases">
        <title>Shewanella sp. YLB-08 draft genomic sequence.</title>
        <authorList>
            <person name="Yu L."/>
        </authorList>
    </citation>
    <scope>NUCLEOTIDE SEQUENCE [LARGE SCALE GENOMIC DNA]</scope>
    <source>
        <strain evidence="3">JCM 20706</strain>
    </source>
</reference>
<evidence type="ECO:0000256" key="1">
    <source>
        <dbReference type="SAM" id="SignalP"/>
    </source>
</evidence>
<organism evidence="2 3">
    <name type="scientific">Shewanella hanedai</name>
    <name type="common">Alteromonas hanedai</name>
    <dbReference type="NCBI Taxonomy" id="25"/>
    <lineage>
        <taxon>Bacteria</taxon>
        <taxon>Pseudomonadati</taxon>
        <taxon>Pseudomonadota</taxon>
        <taxon>Gammaproteobacteria</taxon>
        <taxon>Alteromonadales</taxon>
        <taxon>Shewanellaceae</taxon>
        <taxon>Shewanella</taxon>
    </lineage>
</organism>
<dbReference type="EMBL" id="VKGK01000006">
    <property type="protein sequence ID" value="TRY15022.1"/>
    <property type="molecule type" value="Genomic_DNA"/>
</dbReference>
<keyword evidence="1" id="KW-0732">Signal</keyword>
<proteinExistence type="predicted"/>
<evidence type="ECO:0000313" key="3">
    <source>
        <dbReference type="Proteomes" id="UP000318126"/>
    </source>
</evidence>
<name>A0A553JRD3_SHEHA</name>
<comment type="caution">
    <text evidence="2">The sequence shown here is derived from an EMBL/GenBank/DDBJ whole genome shotgun (WGS) entry which is preliminary data.</text>
</comment>
<evidence type="ECO:0008006" key="4">
    <source>
        <dbReference type="Google" id="ProtNLM"/>
    </source>
</evidence>
<feature type="signal peptide" evidence="1">
    <location>
        <begin position="1"/>
        <end position="26"/>
    </location>
</feature>
<keyword evidence="3" id="KW-1185">Reference proteome</keyword>